<comment type="similarity">
    <text evidence="1">Belongs to the BicD family.</text>
</comment>
<dbReference type="GO" id="GO:0045505">
    <property type="term" value="F:dynein intermediate chain binding"/>
    <property type="evidence" value="ECO:0007669"/>
    <property type="project" value="TreeGrafter"/>
</dbReference>
<keyword evidence="5" id="KW-1185">Reference proteome</keyword>
<dbReference type="PANTHER" id="PTHR31233:SF3">
    <property type="entry name" value="PROTEIN BICAUDAL D HOMOLOG 1"/>
    <property type="match status" value="1"/>
</dbReference>
<keyword evidence="2 3" id="KW-0175">Coiled coil</keyword>
<dbReference type="GO" id="GO:0005794">
    <property type="term" value="C:Golgi apparatus"/>
    <property type="evidence" value="ECO:0007669"/>
    <property type="project" value="TreeGrafter"/>
</dbReference>
<comment type="caution">
    <text evidence="4">The sequence shown here is derived from an EMBL/GenBank/DDBJ whole genome shotgun (WGS) entry which is preliminary data.</text>
</comment>
<evidence type="ECO:0000256" key="1">
    <source>
        <dbReference type="ARBA" id="ARBA00010061"/>
    </source>
</evidence>
<dbReference type="EMBL" id="QRBI01000131">
    <property type="protein sequence ID" value="RMC02988.1"/>
    <property type="molecule type" value="Genomic_DNA"/>
</dbReference>
<dbReference type="GO" id="GO:0005829">
    <property type="term" value="C:cytosol"/>
    <property type="evidence" value="ECO:0007669"/>
    <property type="project" value="TreeGrafter"/>
</dbReference>
<evidence type="ECO:0000256" key="3">
    <source>
        <dbReference type="SAM" id="Coils"/>
    </source>
</evidence>
<dbReference type="GO" id="GO:0048260">
    <property type="term" value="P:positive regulation of receptor-mediated endocytosis"/>
    <property type="evidence" value="ECO:0007669"/>
    <property type="project" value="TreeGrafter"/>
</dbReference>
<evidence type="ECO:0000313" key="4">
    <source>
        <dbReference type="EMBL" id="RMC02988.1"/>
    </source>
</evidence>
<dbReference type="AlphaFoldDB" id="A0A3M0JPN9"/>
<dbReference type="Pfam" id="PF09730">
    <property type="entry name" value="BicD"/>
    <property type="match status" value="1"/>
</dbReference>
<proteinExistence type="inferred from homology"/>
<dbReference type="GO" id="GO:0072393">
    <property type="term" value="P:microtubule anchoring at microtubule organizing center"/>
    <property type="evidence" value="ECO:0007669"/>
    <property type="project" value="TreeGrafter"/>
</dbReference>
<protein>
    <submittedName>
        <fullName evidence="4">Uncharacterized protein</fullName>
    </submittedName>
</protein>
<dbReference type="GO" id="GO:0008093">
    <property type="term" value="F:cytoskeletal anchor activity"/>
    <property type="evidence" value="ECO:0007669"/>
    <property type="project" value="InterPro"/>
</dbReference>
<gene>
    <name evidence="4" type="ORF">DUI87_20181</name>
</gene>
<dbReference type="InterPro" id="IPR018477">
    <property type="entry name" value="BICD"/>
</dbReference>
<evidence type="ECO:0000313" key="5">
    <source>
        <dbReference type="Proteomes" id="UP000269221"/>
    </source>
</evidence>
<dbReference type="GO" id="GO:0070507">
    <property type="term" value="P:regulation of microtubule cytoskeleton organization"/>
    <property type="evidence" value="ECO:0007669"/>
    <property type="project" value="TreeGrafter"/>
</dbReference>
<reference evidence="4 5" key="1">
    <citation type="submission" date="2018-07" db="EMBL/GenBank/DDBJ databases">
        <title>A high quality draft genome assembly of the barn swallow (H. rustica rustica).</title>
        <authorList>
            <person name="Formenti G."/>
            <person name="Chiara M."/>
            <person name="Poveda L."/>
            <person name="Francoijs K.-J."/>
            <person name="Bonisoli-Alquati A."/>
            <person name="Canova L."/>
            <person name="Gianfranceschi L."/>
            <person name="Horner D.S."/>
            <person name="Saino N."/>
        </authorList>
    </citation>
    <scope>NUCLEOTIDE SEQUENCE [LARGE SCALE GENOMIC DNA]</scope>
    <source>
        <strain evidence="4">Chelidonia</strain>
        <tissue evidence="4">Blood</tissue>
    </source>
</reference>
<dbReference type="OrthoDB" id="9428707at2759"/>
<dbReference type="GO" id="GO:0034452">
    <property type="term" value="F:dynactin binding"/>
    <property type="evidence" value="ECO:0007669"/>
    <property type="project" value="TreeGrafter"/>
</dbReference>
<dbReference type="STRING" id="333673.A0A3M0JPN9"/>
<dbReference type="Proteomes" id="UP000269221">
    <property type="component" value="Unassembled WGS sequence"/>
</dbReference>
<organism evidence="4 5">
    <name type="scientific">Hirundo rustica rustica</name>
    <dbReference type="NCBI Taxonomy" id="333673"/>
    <lineage>
        <taxon>Eukaryota</taxon>
        <taxon>Metazoa</taxon>
        <taxon>Chordata</taxon>
        <taxon>Craniata</taxon>
        <taxon>Vertebrata</taxon>
        <taxon>Euteleostomi</taxon>
        <taxon>Archelosauria</taxon>
        <taxon>Archosauria</taxon>
        <taxon>Dinosauria</taxon>
        <taxon>Saurischia</taxon>
        <taxon>Theropoda</taxon>
        <taxon>Coelurosauria</taxon>
        <taxon>Aves</taxon>
        <taxon>Neognathae</taxon>
        <taxon>Neoaves</taxon>
        <taxon>Telluraves</taxon>
        <taxon>Australaves</taxon>
        <taxon>Passeriformes</taxon>
        <taxon>Sylvioidea</taxon>
        <taxon>Hirundinidae</taxon>
        <taxon>Hirundo</taxon>
    </lineage>
</organism>
<dbReference type="GO" id="GO:0070840">
    <property type="term" value="F:dynein complex binding"/>
    <property type="evidence" value="ECO:0007669"/>
    <property type="project" value="InterPro"/>
</dbReference>
<feature type="coiled-coil region" evidence="3">
    <location>
        <begin position="57"/>
        <end position="91"/>
    </location>
</feature>
<name>A0A3M0JPN9_HIRRU</name>
<accession>A0A3M0JPN9</accession>
<evidence type="ECO:0000256" key="2">
    <source>
        <dbReference type="ARBA" id="ARBA00023054"/>
    </source>
</evidence>
<sequence length="190" mass="21530">MDELGLAIKETRKKFLTIQAFGQSFSVHRKVAEDGETREETLLQESASKEAYYLGKILEMQNELKQSRAVVTNVQAENERLTAIVQDLKEVVLAAIALYHDLDKGIKCTLSQFADNAKLGGNVDLLEGRKALQRDLDRLDWWADDDGMRFNTAKVLDLGHNNPMHHYRLGRQWLESCLVEKDLGVLVDSS</sequence>
<dbReference type="PANTHER" id="PTHR31233">
    <property type="entry name" value="BICAUDAL D FAMILY MEMBER"/>
    <property type="match status" value="1"/>
</dbReference>